<name>A0A1I6PPN5_9CAUL</name>
<evidence type="ECO:0000313" key="2">
    <source>
        <dbReference type="Proteomes" id="UP000198788"/>
    </source>
</evidence>
<dbReference type="Proteomes" id="UP000198788">
    <property type="component" value="Unassembled WGS sequence"/>
</dbReference>
<proteinExistence type="predicted"/>
<sequence length="117" mass="13045">MGARDPDTINSPPHPLTALTLAEMHARRWLVLAVCPTCGARTHVDLSALRRLLGDAYVLWGRSTRCKSWVRWEVDRRCPGHVAFWASSSLTGTAVPLRMSGEVRDAVELRAQAAQRR</sequence>
<reference evidence="2" key="1">
    <citation type="submission" date="2016-10" db="EMBL/GenBank/DDBJ databases">
        <authorList>
            <person name="Varghese N."/>
            <person name="Submissions S."/>
        </authorList>
    </citation>
    <scope>NUCLEOTIDE SEQUENCE [LARGE SCALE GENOMIC DNA]</scope>
    <source>
        <strain evidence="2">CGMCC 1.10683</strain>
    </source>
</reference>
<dbReference type="RefSeq" id="WP_092307708.1">
    <property type="nucleotide sequence ID" value="NZ_FOZV01000002.1"/>
</dbReference>
<accession>A0A1I6PPN5</accession>
<organism evidence="1 2">
    <name type="scientific">Brevundimonas viscosa</name>
    <dbReference type="NCBI Taxonomy" id="871741"/>
    <lineage>
        <taxon>Bacteria</taxon>
        <taxon>Pseudomonadati</taxon>
        <taxon>Pseudomonadota</taxon>
        <taxon>Alphaproteobacteria</taxon>
        <taxon>Caulobacterales</taxon>
        <taxon>Caulobacteraceae</taxon>
        <taxon>Brevundimonas</taxon>
    </lineage>
</organism>
<dbReference type="AlphaFoldDB" id="A0A1I6PPN5"/>
<dbReference type="EMBL" id="FOZV01000002">
    <property type="protein sequence ID" value="SFS42015.1"/>
    <property type="molecule type" value="Genomic_DNA"/>
</dbReference>
<evidence type="ECO:0000313" key="1">
    <source>
        <dbReference type="EMBL" id="SFS42015.1"/>
    </source>
</evidence>
<gene>
    <name evidence="1" type="ORF">SAMN05192570_1149</name>
</gene>
<protein>
    <submittedName>
        <fullName evidence="1">Uncharacterized protein</fullName>
    </submittedName>
</protein>
<keyword evidence="2" id="KW-1185">Reference proteome</keyword>
<dbReference type="STRING" id="871741.SAMN05192570_1149"/>
<dbReference type="OrthoDB" id="7206902at2"/>